<reference evidence="2" key="1">
    <citation type="journal article" date="2005" name="Science">
        <title>Life at depth: Photobacterium profundum genome sequence and expression analysis.</title>
        <authorList>
            <person name="Vezzi A."/>
            <person name="Campanaro S."/>
            <person name="D'Angelo M."/>
            <person name="Simonato F."/>
            <person name="Vitulo N."/>
            <person name="Lauro F.M."/>
            <person name="Cestaro A."/>
            <person name="Malacrida G."/>
            <person name="Simionati B."/>
            <person name="Cannata N."/>
            <person name="Romualdi C."/>
            <person name="Bartlett D.H."/>
            <person name="Valle G."/>
        </authorList>
    </citation>
    <scope>NUCLEOTIDE SEQUENCE [LARGE SCALE GENOMIC DNA]</scope>
    <source>
        <strain evidence="2">ATCC BAA-1253 / SS9</strain>
    </source>
</reference>
<dbReference type="Proteomes" id="UP000000593">
    <property type="component" value="Chromosome 1"/>
</dbReference>
<protein>
    <recommendedName>
        <fullName evidence="3">DNA2/NAM7 helicase helicase domain-containing protein</fullName>
    </recommendedName>
</protein>
<gene>
    <name evidence="1" type="ordered locus">PBPRA1797</name>
</gene>
<dbReference type="AlphaFoldDB" id="Q6LR74"/>
<name>Q6LR74_PHOPR</name>
<organism evidence="1 2">
    <name type="scientific">Photobacterium profundum (strain SS9)</name>
    <dbReference type="NCBI Taxonomy" id="298386"/>
    <lineage>
        <taxon>Bacteria</taxon>
        <taxon>Pseudomonadati</taxon>
        <taxon>Pseudomonadota</taxon>
        <taxon>Gammaproteobacteria</taxon>
        <taxon>Vibrionales</taxon>
        <taxon>Vibrionaceae</taxon>
        <taxon>Photobacterium</taxon>
    </lineage>
</organism>
<dbReference type="Gene3D" id="3.40.50.300">
    <property type="entry name" value="P-loop containing nucleotide triphosphate hydrolases"/>
    <property type="match status" value="1"/>
</dbReference>
<sequence>MAIIEINRCIAREFWPTHESREFMEKYAKAVEVNKQDKYDESINPSKIKPHLEDITTFRWRFCYYPDGNEQNQLGPFFADDLNHIAEQIGKTSAKNALSPALYQYLLGNDNQVMLGSAREDVDSYYKMTRGFFKGRWPENPDYGLSLLQSCAVNLATKKIDNPIVAVNGPPGTGKTTLLKDVIADRFVTRTIRLLDTESSEKDWLASDRALEAVLDASIVVASSNNKAVENISMELPALGKIHESYRDDIGYFRHQSQSDEWGMFCAVLY</sequence>
<dbReference type="RefSeq" id="WP_011218510.1">
    <property type="nucleotide sequence ID" value="NC_006370.1"/>
</dbReference>
<proteinExistence type="predicted"/>
<dbReference type="SUPFAM" id="SSF52540">
    <property type="entry name" value="P-loop containing nucleoside triphosphate hydrolases"/>
    <property type="match status" value="1"/>
</dbReference>
<dbReference type="HOGENOM" id="CLU_1029943_0_0_6"/>
<evidence type="ECO:0000313" key="1">
    <source>
        <dbReference type="EMBL" id="CAG20202.1"/>
    </source>
</evidence>
<evidence type="ECO:0008006" key="3">
    <source>
        <dbReference type="Google" id="ProtNLM"/>
    </source>
</evidence>
<dbReference type="InterPro" id="IPR027417">
    <property type="entry name" value="P-loop_NTPase"/>
</dbReference>
<accession>Q6LR74</accession>
<evidence type="ECO:0000313" key="2">
    <source>
        <dbReference type="Proteomes" id="UP000000593"/>
    </source>
</evidence>
<dbReference type="KEGG" id="ppr:PBPRA1797"/>
<keyword evidence="2" id="KW-1185">Reference proteome</keyword>
<dbReference type="eggNOG" id="COG0507">
    <property type="taxonomic scope" value="Bacteria"/>
</dbReference>
<dbReference type="STRING" id="298386.PBPRA1797"/>
<dbReference type="EMBL" id="CR378668">
    <property type="protein sequence ID" value="CAG20202.1"/>
    <property type="molecule type" value="Genomic_DNA"/>
</dbReference>